<dbReference type="PANTHER" id="PTHR31973">
    <property type="entry name" value="POLYPROTEIN, PUTATIVE-RELATED"/>
    <property type="match status" value="1"/>
</dbReference>
<accession>A0A699HRH7</accession>
<organism evidence="1">
    <name type="scientific">Tanacetum cinerariifolium</name>
    <name type="common">Dalmatian daisy</name>
    <name type="synonym">Chrysanthemum cinerariifolium</name>
    <dbReference type="NCBI Taxonomy" id="118510"/>
    <lineage>
        <taxon>Eukaryota</taxon>
        <taxon>Viridiplantae</taxon>
        <taxon>Streptophyta</taxon>
        <taxon>Embryophyta</taxon>
        <taxon>Tracheophyta</taxon>
        <taxon>Spermatophyta</taxon>
        <taxon>Magnoliopsida</taxon>
        <taxon>eudicotyledons</taxon>
        <taxon>Gunneridae</taxon>
        <taxon>Pentapetalae</taxon>
        <taxon>asterids</taxon>
        <taxon>campanulids</taxon>
        <taxon>Asterales</taxon>
        <taxon>Asteraceae</taxon>
        <taxon>Asteroideae</taxon>
        <taxon>Anthemideae</taxon>
        <taxon>Anthemidinae</taxon>
        <taxon>Tanacetum</taxon>
    </lineage>
</organism>
<reference evidence="1" key="1">
    <citation type="journal article" date="2019" name="Sci. Rep.">
        <title>Draft genome of Tanacetum cinerariifolium, the natural source of mosquito coil.</title>
        <authorList>
            <person name="Yamashiro T."/>
            <person name="Shiraishi A."/>
            <person name="Satake H."/>
            <person name="Nakayama K."/>
        </authorList>
    </citation>
    <scope>NUCLEOTIDE SEQUENCE</scope>
</reference>
<dbReference type="EMBL" id="BKCJ010196289">
    <property type="protein sequence ID" value="GEY64300.1"/>
    <property type="molecule type" value="Genomic_DNA"/>
</dbReference>
<dbReference type="PANTHER" id="PTHR31973:SF190">
    <property type="entry name" value="MULE TRANSPOSASE DOMAIN-CONTAINING PROTEIN"/>
    <property type="match status" value="1"/>
</dbReference>
<evidence type="ECO:0000313" key="1">
    <source>
        <dbReference type="EMBL" id="GEY64300.1"/>
    </source>
</evidence>
<comment type="caution">
    <text evidence="1">The sequence shown here is derived from an EMBL/GenBank/DDBJ whole genome shotgun (WGS) entry which is preliminary data.</text>
</comment>
<dbReference type="AlphaFoldDB" id="A0A699HRH7"/>
<name>A0A699HRH7_TANCI</name>
<gene>
    <name evidence="1" type="ORF">Tci_436274</name>
</gene>
<protein>
    <submittedName>
        <fullName evidence="1">Uncharacterized protein</fullName>
    </submittedName>
</protein>
<proteinExistence type="predicted"/>
<sequence>MRKALVEPYTVQLPTTAPSVFVKVDRKRRKRQARMLEKNTRFSFDDDDVDVDDVADDEPDFCVISLEEWVYTSRAHSSNEHEKKEPIRQSQIDMKDIPLLEFHEHLDAWFELMWEFRPKDTDWAISSSYFCSFVMRGDILGWVCNGVRYPVNWADVGKVFFSINEPNDHYCLGVLHIRTGVITFLYYKCGLEVFEVKDEDDVQYFVNEVCRLSKIVQKLCVRKIKERKQVKLDVLPVNGFDLNVSLFPNDYNNQTAILPKWQFNTFTNMPIPPLPPQPYIQKSHVEYHGILVGDEFCNKNKCMYTIGVKSLREAFQYAVIKSCPQRFSVKCVQPDCQWNVYTRKVKDGNTFIVSNCKDINTCSKTQINPNHRNATTKLLGNYLETSLLAVGMDGNNQILPLAIGVSQGKTGESWTWFLTKLEEQIGEPPNLPIVVTKLEEAGIEKWSRAYFPTSHYNYMTSNSVESINSLTKIVRRVPITMLVEYYRDILQRWYSEKRHKYEEASENELSNWAAAKPTQRRKTVRTNSLFQTQTTDGHLSKAARMDEERLRNRRVYMDWDDVQAIQEHVTTEGMEVEEWQAVQGRLDLYNPCINFLSHAENDNYYQSQPHSSIQSNNQQ</sequence>